<dbReference type="Gene3D" id="3.40.50.1820">
    <property type="entry name" value="alpha/beta hydrolase"/>
    <property type="match status" value="1"/>
</dbReference>
<sequence length="462" mass="52277">MGLQNNLTRRDHRPSRTTCRTWTGAFALVAVQAIFCPWTAFGLDPEFAKPQAAFTEFIQTDEPDYQWQMEDKVETAGYQKWSLKLTSQRWQNIVWKHDVRVYVPKPCPHPDAAILFINGGSNRRPPNAAIEPACVALAGMSGMPVVALFQVPNQPLMGGKYEDALIAATWLKYLDTGDATWPLLFPMVKSAVKTMDCVGELSEQQLQRPIERFIVTGASKRGWTSWLSAAADDRVIGIAPMVIDTLNFRKQMEDQKQKWGFFSEQIADYTEAGLVNLENESDAERQLRLMMDPYEYRDRICVPKLLINGANDRYWRCDALDNYWNDLSSPKNVLTIANAGHGLEGGHMRVTASIATFAATCTEGRRLPSIQWSTQTDGRSIRFTAQSDRDVSDFRFWVAFSDTRDFRDRQFHRFDADAENRRKATVEFDVPKGQHAAVFADLTFGSMLSAFDLSTGIAQPEL</sequence>
<name>A0A5C5Y870_9PLAN</name>
<feature type="transmembrane region" description="Helical" evidence="1">
    <location>
        <begin position="21"/>
        <end position="41"/>
    </location>
</feature>
<comment type="caution">
    <text evidence="2">The sequence shown here is derived from an EMBL/GenBank/DDBJ whole genome shotgun (WGS) entry which is preliminary data.</text>
</comment>
<evidence type="ECO:0000256" key="1">
    <source>
        <dbReference type="SAM" id="Phobius"/>
    </source>
</evidence>
<dbReference type="RefSeq" id="WP_146439578.1">
    <property type="nucleotide sequence ID" value="NZ_SJPL01000001.1"/>
</dbReference>
<keyword evidence="3" id="KW-1185">Reference proteome</keyword>
<evidence type="ECO:0000313" key="3">
    <source>
        <dbReference type="Proteomes" id="UP000317238"/>
    </source>
</evidence>
<dbReference type="OrthoDB" id="8950502at2"/>
<dbReference type="AlphaFoldDB" id="A0A5C5Y870"/>
<keyword evidence="1" id="KW-1133">Transmembrane helix</keyword>
<accession>A0A5C5Y870</accession>
<organism evidence="2 3">
    <name type="scientific">Crateriforma conspicua</name>
    <dbReference type="NCBI Taxonomy" id="2527996"/>
    <lineage>
        <taxon>Bacteria</taxon>
        <taxon>Pseudomonadati</taxon>
        <taxon>Planctomycetota</taxon>
        <taxon>Planctomycetia</taxon>
        <taxon>Planctomycetales</taxon>
        <taxon>Planctomycetaceae</taxon>
        <taxon>Crateriforma</taxon>
    </lineage>
</organism>
<dbReference type="EMBL" id="SJPL01000001">
    <property type="protein sequence ID" value="TWT71013.1"/>
    <property type="molecule type" value="Genomic_DNA"/>
</dbReference>
<keyword evidence="1" id="KW-0812">Transmembrane</keyword>
<keyword evidence="1" id="KW-0472">Membrane</keyword>
<dbReference type="PIRSF" id="PIRSF014728">
    <property type="entry name" value="PqaA"/>
    <property type="match status" value="1"/>
</dbReference>
<reference evidence="2 3" key="1">
    <citation type="submission" date="2019-02" db="EMBL/GenBank/DDBJ databases">
        <title>Deep-cultivation of Planctomycetes and their phenomic and genomic characterization uncovers novel biology.</title>
        <authorList>
            <person name="Wiegand S."/>
            <person name="Jogler M."/>
            <person name="Boedeker C."/>
            <person name="Pinto D."/>
            <person name="Vollmers J."/>
            <person name="Rivas-Marin E."/>
            <person name="Kohn T."/>
            <person name="Peeters S.H."/>
            <person name="Heuer A."/>
            <person name="Rast P."/>
            <person name="Oberbeckmann S."/>
            <person name="Bunk B."/>
            <person name="Jeske O."/>
            <person name="Meyerdierks A."/>
            <person name="Storesund J.E."/>
            <person name="Kallscheuer N."/>
            <person name="Luecker S."/>
            <person name="Lage O.M."/>
            <person name="Pohl T."/>
            <person name="Merkel B.J."/>
            <person name="Hornburger P."/>
            <person name="Mueller R.-W."/>
            <person name="Bruemmer F."/>
            <person name="Labrenz M."/>
            <person name="Spormann A.M."/>
            <person name="Op Den Camp H."/>
            <person name="Overmann J."/>
            <person name="Amann R."/>
            <person name="Jetten M.S.M."/>
            <person name="Mascher T."/>
            <person name="Medema M.H."/>
            <person name="Devos D.P."/>
            <person name="Kaster A.-K."/>
            <person name="Ovreas L."/>
            <person name="Rohde M."/>
            <person name="Galperin M.Y."/>
            <person name="Jogler C."/>
        </authorList>
    </citation>
    <scope>NUCLEOTIDE SEQUENCE [LARGE SCALE GENOMIC DNA]</scope>
    <source>
        <strain evidence="2 3">Pan14r</strain>
    </source>
</reference>
<proteinExistence type="predicted"/>
<gene>
    <name evidence="2" type="ORF">Pan14r_33230</name>
</gene>
<protein>
    <submittedName>
        <fullName evidence="2">PhoPQ-activated pathogenicity-related protein</fullName>
    </submittedName>
</protein>
<dbReference type="InterPro" id="IPR029058">
    <property type="entry name" value="AB_hydrolase_fold"/>
</dbReference>
<evidence type="ECO:0000313" key="2">
    <source>
        <dbReference type="EMBL" id="TWT71013.1"/>
    </source>
</evidence>
<dbReference type="SUPFAM" id="SSF53474">
    <property type="entry name" value="alpha/beta-Hydrolases"/>
    <property type="match status" value="1"/>
</dbReference>
<dbReference type="Proteomes" id="UP000317238">
    <property type="component" value="Unassembled WGS sequence"/>
</dbReference>
<dbReference type="PANTHER" id="PTHR31497">
    <property type="entry name" value="AUTOCRINE PROLIFERATION REPRESSOR PROTEIN A"/>
    <property type="match status" value="1"/>
</dbReference>
<dbReference type="PANTHER" id="PTHR31497:SF0">
    <property type="entry name" value="AUTOCRINE PROLIFERATION REPRESSOR PROTEIN A"/>
    <property type="match status" value="1"/>
</dbReference>
<dbReference type="InterPro" id="IPR009199">
    <property type="entry name" value="PhoPQ-act_pathogen-rel_PqaA"/>
</dbReference>
<dbReference type="Pfam" id="PF10142">
    <property type="entry name" value="PhoPQ_related"/>
    <property type="match status" value="1"/>
</dbReference>